<reference evidence="2 3" key="1">
    <citation type="journal article" date="2017" name="Nature">
        <title>The Apostasia genome and the evolution of orchids.</title>
        <authorList>
            <person name="Zhang G.Q."/>
            <person name="Liu K.W."/>
            <person name="Li Z."/>
            <person name="Lohaus R."/>
            <person name="Hsiao Y.Y."/>
            <person name="Niu S.C."/>
            <person name="Wang J.Y."/>
            <person name="Lin Y.C."/>
            <person name="Xu Q."/>
            <person name="Chen L.J."/>
            <person name="Yoshida K."/>
            <person name="Fujiwara S."/>
            <person name="Wang Z.W."/>
            <person name="Zhang Y.Q."/>
            <person name="Mitsuda N."/>
            <person name="Wang M."/>
            <person name="Liu G.H."/>
            <person name="Pecoraro L."/>
            <person name="Huang H.X."/>
            <person name="Xiao X.J."/>
            <person name="Lin M."/>
            <person name="Wu X.Y."/>
            <person name="Wu W.L."/>
            <person name="Chen Y.Y."/>
            <person name="Chang S.B."/>
            <person name="Sakamoto S."/>
            <person name="Ohme-Takagi M."/>
            <person name="Yagi M."/>
            <person name="Zeng S.J."/>
            <person name="Shen C.Y."/>
            <person name="Yeh C.M."/>
            <person name="Luo Y.B."/>
            <person name="Tsai W.C."/>
            <person name="Van de Peer Y."/>
            <person name="Liu Z.J."/>
        </authorList>
    </citation>
    <scope>NUCLEOTIDE SEQUENCE [LARGE SCALE GENOMIC DNA]</scope>
    <source>
        <strain evidence="3">cv. Shenzhen</strain>
        <tissue evidence="2">Stem</tissue>
    </source>
</reference>
<dbReference type="OrthoDB" id="8048545at2759"/>
<accession>A0A2I0AK10</accession>
<dbReference type="InterPro" id="IPR013103">
    <property type="entry name" value="RVT_2"/>
</dbReference>
<proteinExistence type="predicted"/>
<evidence type="ECO:0000313" key="2">
    <source>
        <dbReference type="EMBL" id="PKA55877.1"/>
    </source>
</evidence>
<dbReference type="STRING" id="1088818.A0A2I0AK10"/>
<dbReference type="EMBL" id="KZ451977">
    <property type="protein sequence ID" value="PKA55877.1"/>
    <property type="molecule type" value="Genomic_DNA"/>
</dbReference>
<dbReference type="Proteomes" id="UP000236161">
    <property type="component" value="Unassembled WGS sequence"/>
</dbReference>
<name>A0A2I0AK10_9ASPA</name>
<dbReference type="EC" id="2.7.11.1" evidence="2"/>
<protein>
    <submittedName>
        <fullName evidence="2">Retrovirus-related Pol polyprotein from transposon TNT 1-94</fullName>
        <ecNumber evidence="2">2.7.11.1</ecNumber>
    </submittedName>
</protein>
<dbReference type="AlphaFoldDB" id="A0A2I0AK10"/>
<evidence type="ECO:0000313" key="3">
    <source>
        <dbReference type="Proteomes" id="UP000236161"/>
    </source>
</evidence>
<keyword evidence="3" id="KW-1185">Reference proteome</keyword>
<gene>
    <name evidence="2" type="ORF">AXF42_Ash018784</name>
</gene>
<sequence>MGNSSQGVRTRASFRNEVTHSTFISQIEPISFEEAEKDEFWILAMQEELEQFNRNDVWELVSRPKNHSIIDTKWVFRNKLDDSGVIVRNKARLVAKDFAQIEGIDFEETFTHVARLEAIRLLLSFAYFKGFKLFQMDVKSAFLNGFIKEEVYVEQPPSFIDSYFLDYIFKLKKALYCLKQAPRAWYERLSKFLVNNGFVKGQVDTTLFTRGHDDNFIVVQIYIDEIIFCATNETLCEEFSKCMSGNLR</sequence>
<organism evidence="2 3">
    <name type="scientific">Apostasia shenzhenica</name>
    <dbReference type="NCBI Taxonomy" id="1088818"/>
    <lineage>
        <taxon>Eukaryota</taxon>
        <taxon>Viridiplantae</taxon>
        <taxon>Streptophyta</taxon>
        <taxon>Embryophyta</taxon>
        <taxon>Tracheophyta</taxon>
        <taxon>Spermatophyta</taxon>
        <taxon>Magnoliopsida</taxon>
        <taxon>Liliopsida</taxon>
        <taxon>Asparagales</taxon>
        <taxon>Orchidaceae</taxon>
        <taxon>Apostasioideae</taxon>
        <taxon>Apostasia</taxon>
    </lineage>
</organism>
<dbReference type="GO" id="GO:0004674">
    <property type="term" value="F:protein serine/threonine kinase activity"/>
    <property type="evidence" value="ECO:0007669"/>
    <property type="project" value="UniProtKB-EC"/>
</dbReference>
<dbReference type="Pfam" id="PF07727">
    <property type="entry name" value="RVT_2"/>
    <property type="match status" value="1"/>
</dbReference>
<keyword evidence="2" id="KW-0808">Transferase</keyword>
<evidence type="ECO:0000259" key="1">
    <source>
        <dbReference type="Pfam" id="PF07727"/>
    </source>
</evidence>
<feature type="domain" description="Reverse transcriptase Ty1/copia-type" evidence="1">
    <location>
        <begin position="55"/>
        <end position="244"/>
    </location>
</feature>